<keyword evidence="4 5" id="KW-0472">Membrane</keyword>
<feature type="transmembrane region" description="Helical" evidence="5">
    <location>
        <begin position="417"/>
        <end position="436"/>
    </location>
</feature>
<feature type="transmembrane region" description="Helical" evidence="5">
    <location>
        <begin position="317"/>
        <end position="337"/>
    </location>
</feature>
<dbReference type="PANTHER" id="PTHR23503:SF106">
    <property type="entry name" value="MAJOR FACILITATOR SUPERFAMILY (MFS) PROFILE DOMAIN-CONTAINING PROTEIN"/>
    <property type="match status" value="1"/>
</dbReference>
<feature type="domain" description="Major facilitator superfamily (MFS) profile" evidence="6">
    <location>
        <begin position="24"/>
        <end position="467"/>
    </location>
</feature>
<feature type="transmembrane region" description="Helical" evidence="5">
    <location>
        <begin position="278"/>
        <end position="305"/>
    </location>
</feature>
<comment type="subcellular location">
    <subcellularLocation>
        <location evidence="1">Membrane</location>
        <topology evidence="1">Multi-pass membrane protein</topology>
    </subcellularLocation>
</comment>
<dbReference type="AlphaFoldDB" id="A0A1I7U826"/>
<evidence type="ECO:0000256" key="4">
    <source>
        <dbReference type="ARBA" id="ARBA00023136"/>
    </source>
</evidence>
<feature type="transmembrane region" description="Helical" evidence="5">
    <location>
        <begin position="71"/>
        <end position="93"/>
    </location>
</feature>
<dbReference type="Proteomes" id="UP000095282">
    <property type="component" value="Unplaced"/>
</dbReference>
<dbReference type="InterPro" id="IPR020846">
    <property type="entry name" value="MFS_dom"/>
</dbReference>
<dbReference type="WBParaSite" id="Csp11.Scaffold629.g15800.t1">
    <property type="protein sequence ID" value="Csp11.Scaffold629.g15800.t1"/>
    <property type="gene ID" value="Csp11.Scaffold629.g15800"/>
</dbReference>
<reference evidence="8" key="1">
    <citation type="submission" date="2016-11" db="UniProtKB">
        <authorList>
            <consortium name="WormBaseParasite"/>
        </authorList>
    </citation>
    <scope>IDENTIFICATION</scope>
</reference>
<evidence type="ECO:0000256" key="3">
    <source>
        <dbReference type="ARBA" id="ARBA00022989"/>
    </source>
</evidence>
<dbReference type="InterPro" id="IPR036259">
    <property type="entry name" value="MFS_trans_sf"/>
</dbReference>
<keyword evidence="3 5" id="KW-1133">Transmembrane helix</keyword>
<dbReference type="PANTHER" id="PTHR23503">
    <property type="entry name" value="SOLUTE CARRIER FAMILY 2"/>
    <property type="match status" value="1"/>
</dbReference>
<sequence length="480" mass="51826">MKVVPIDQNFENPSNLTPRLLGTSVISTLAGGFHFGYLISAVNPLSDILQQFIVENLQTRYSIELSSSQLALLWSSLAGCLFVGAMIGAYLSVSILPKIGPRKTLLLAATILLFSTPVFGLAYSLNFVELLPISRIISGIGFAIGISAQGVFLTEITPVKYRGLTNSLSGLIGNIAFLLAASLGTPYLLGTESLWKYIFLVETIPCVVHIVLNILFFHESPNHLISIGKPLEAEESLKAYHGRSCHVKKILEELRNSDNGMKEKSLREILKDKACSQALSLSVAVNFAVAFSGIAAISFFGTFLLQNVGFSPEGSAVANSLCSFAAIISALLAAITIDKVGRRPLLISSLLVLALINILMMALVFLYDSTKDSFLAWPFLGLFVMFTFVFSIGIGPAAVFIGAELAPPGTISKMQSYSTSVQFIGSFICPIIYLSLVESIGGLAFLLFIVPLTITAAYFYMYLPETKGKTPVEINELLCK</sequence>
<evidence type="ECO:0000256" key="2">
    <source>
        <dbReference type="ARBA" id="ARBA00022692"/>
    </source>
</evidence>
<organism evidence="7 8">
    <name type="scientific">Caenorhabditis tropicalis</name>
    <dbReference type="NCBI Taxonomy" id="1561998"/>
    <lineage>
        <taxon>Eukaryota</taxon>
        <taxon>Metazoa</taxon>
        <taxon>Ecdysozoa</taxon>
        <taxon>Nematoda</taxon>
        <taxon>Chromadorea</taxon>
        <taxon>Rhabditida</taxon>
        <taxon>Rhabditina</taxon>
        <taxon>Rhabditomorpha</taxon>
        <taxon>Rhabditoidea</taxon>
        <taxon>Rhabditidae</taxon>
        <taxon>Peloderinae</taxon>
        <taxon>Caenorhabditis</taxon>
    </lineage>
</organism>
<dbReference type="PROSITE" id="PS00216">
    <property type="entry name" value="SUGAR_TRANSPORT_1"/>
    <property type="match status" value="1"/>
</dbReference>
<name>A0A1I7U826_9PELO</name>
<dbReference type="eggNOG" id="KOG0569">
    <property type="taxonomic scope" value="Eukaryota"/>
</dbReference>
<dbReference type="InterPro" id="IPR005829">
    <property type="entry name" value="Sugar_transporter_CS"/>
</dbReference>
<dbReference type="Pfam" id="PF00083">
    <property type="entry name" value="Sugar_tr"/>
    <property type="match status" value="1"/>
</dbReference>
<dbReference type="STRING" id="1561998.A0A1I7U826"/>
<evidence type="ECO:0000256" key="5">
    <source>
        <dbReference type="SAM" id="Phobius"/>
    </source>
</evidence>
<feature type="transmembrane region" description="Helical" evidence="5">
    <location>
        <begin position="442"/>
        <end position="463"/>
    </location>
</feature>
<evidence type="ECO:0000259" key="6">
    <source>
        <dbReference type="PROSITE" id="PS50850"/>
    </source>
</evidence>
<dbReference type="GO" id="GO:0015149">
    <property type="term" value="F:hexose transmembrane transporter activity"/>
    <property type="evidence" value="ECO:0007669"/>
    <property type="project" value="TreeGrafter"/>
</dbReference>
<dbReference type="Gene3D" id="1.20.1250.20">
    <property type="entry name" value="MFS general substrate transporter like domains"/>
    <property type="match status" value="1"/>
</dbReference>
<dbReference type="SUPFAM" id="SSF103473">
    <property type="entry name" value="MFS general substrate transporter"/>
    <property type="match status" value="1"/>
</dbReference>
<feature type="transmembrane region" description="Helical" evidence="5">
    <location>
        <begin position="136"/>
        <end position="156"/>
    </location>
</feature>
<feature type="transmembrane region" description="Helical" evidence="5">
    <location>
        <begin position="20"/>
        <end position="39"/>
    </location>
</feature>
<evidence type="ECO:0000313" key="8">
    <source>
        <dbReference type="WBParaSite" id="Csp11.Scaffold629.g15800.t1"/>
    </source>
</evidence>
<protein>
    <submittedName>
        <fullName evidence="8">MFS domain-containing protein</fullName>
    </submittedName>
</protein>
<feature type="transmembrane region" description="Helical" evidence="5">
    <location>
        <begin position="168"/>
        <end position="189"/>
    </location>
</feature>
<evidence type="ECO:0000256" key="1">
    <source>
        <dbReference type="ARBA" id="ARBA00004141"/>
    </source>
</evidence>
<feature type="transmembrane region" description="Helical" evidence="5">
    <location>
        <begin position="379"/>
        <end position="405"/>
    </location>
</feature>
<evidence type="ECO:0000313" key="7">
    <source>
        <dbReference type="Proteomes" id="UP000095282"/>
    </source>
</evidence>
<feature type="transmembrane region" description="Helical" evidence="5">
    <location>
        <begin position="344"/>
        <end position="367"/>
    </location>
</feature>
<feature type="transmembrane region" description="Helical" evidence="5">
    <location>
        <begin position="105"/>
        <end position="124"/>
    </location>
</feature>
<proteinExistence type="predicted"/>
<dbReference type="InterPro" id="IPR005828">
    <property type="entry name" value="MFS_sugar_transport-like"/>
</dbReference>
<dbReference type="GO" id="GO:0016020">
    <property type="term" value="C:membrane"/>
    <property type="evidence" value="ECO:0007669"/>
    <property type="project" value="UniProtKB-SubCell"/>
</dbReference>
<feature type="transmembrane region" description="Helical" evidence="5">
    <location>
        <begin position="195"/>
        <end position="217"/>
    </location>
</feature>
<keyword evidence="2 5" id="KW-0812">Transmembrane</keyword>
<accession>A0A1I7U826</accession>
<dbReference type="PROSITE" id="PS50850">
    <property type="entry name" value="MFS"/>
    <property type="match status" value="1"/>
</dbReference>
<dbReference type="InterPro" id="IPR045263">
    <property type="entry name" value="GLUT"/>
</dbReference>
<keyword evidence="7" id="KW-1185">Reference proteome</keyword>